<dbReference type="PANTHER" id="PTHR14212:SF0">
    <property type="entry name" value="U4_U6 SMALL NUCLEAR RIBONUCLEOPROTEIN PRP3"/>
    <property type="match status" value="1"/>
</dbReference>
<feature type="region of interest" description="Disordered" evidence="5">
    <location>
        <begin position="232"/>
        <end position="253"/>
    </location>
</feature>
<dbReference type="Gene3D" id="1.20.1390.10">
    <property type="entry name" value="PWI domain"/>
    <property type="match status" value="1"/>
</dbReference>
<feature type="compositionally biased region" description="Basic and acidic residues" evidence="5">
    <location>
        <begin position="87"/>
        <end position="106"/>
    </location>
</feature>
<keyword evidence="4" id="KW-0539">Nucleus</keyword>
<feature type="region of interest" description="Disordered" evidence="5">
    <location>
        <begin position="80"/>
        <end position="106"/>
    </location>
</feature>
<evidence type="ECO:0000256" key="4">
    <source>
        <dbReference type="ARBA" id="ARBA00023242"/>
    </source>
</evidence>
<evidence type="ECO:0000259" key="7">
    <source>
        <dbReference type="Pfam" id="PF08572"/>
    </source>
</evidence>
<keyword evidence="3" id="KW-0508">mRNA splicing</keyword>
<dbReference type="GO" id="GO:0046540">
    <property type="term" value="C:U4/U6 x U5 tri-snRNP complex"/>
    <property type="evidence" value="ECO:0007669"/>
    <property type="project" value="InterPro"/>
</dbReference>
<dbReference type="AlphaFoldDB" id="A0A2P2I311"/>
<reference evidence="9" key="1">
    <citation type="submission" date="2017-11" db="EMBL/GenBank/DDBJ databases">
        <title>The sensing device of the deep-sea amphipod.</title>
        <authorList>
            <person name="Kobayashi H."/>
            <person name="Nagahama T."/>
            <person name="Arai W."/>
            <person name="Sasagawa Y."/>
            <person name="Umeda M."/>
            <person name="Hayashi T."/>
            <person name="Nikaido I."/>
            <person name="Watanabe H."/>
            <person name="Oguri K."/>
            <person name="Kitazato H."/>
            <person name="Fujioka K."/>
            <person name="Kido Y."/>
            <person name="Takami H."/>
        </authorList>
    </citation>
    <scope>NUCLEOTIDE SEQUENCE</scope>
    <source>
        <tissue evidence="9">Whole body</tissue>
    </source>
</reference>
<sequence length="680" mass="76431">MALSKRDYEVYKSGVDKLVYKYLSRERTAAASVITGAVDAGADKRKLADKLAAYTDKALAHKLADKAFQLLDDLGVRLKSSSRKRTHKDEADNGSSDHDKELKKPRTEVQQTLLQITPLPPLSPATPAASMHQKQIEDIMAKATAAIEERKRALSSLQHHPSARLTGASNGATAPAVPSTIDRIAELQARIRSQMGTIPMRHPSALTTPVPPLLTLPIAIPCGVANPMSEGVDGTMSEVPKPPTERPPPIILDSEGRTLDLTGKEVHITYRAPTLKANIRAKKREEFKQQLAEKPGFDETPDAEFYDSRLPSRPSARQQRLSFKFHDQGKFIQLAQRERAKSRLEKLQTEISSAARRTGISSAARLAQLQGDSHLDTKGIPHKTPTIEWWDAVLLGSASYPAEGEEVRAKADYITKLVEHPLEMRCPCDTNKIIDLKVFLTAQERKKLRRMNRREAWKEKQDKIRLGLERPPEPKVRMANLMRVLGTEAVLDPTKMEKHVRDQMAKRLQAHEQANADRKLTPQQRKDKRISKLKEDTSSGVHVSVFRVTDLSNGSHKFKVETNAKQLFMTGTVVLFRDVNVVVVEGGPKQQKKYRQLMMHRIKWLEEARTNTEAAAAAVEPKCQLVWEGTVLERSFGEMQFKACPSERFARDHFKKHGVEHYWDMVYGKKVAEEANITAQ</sequence>
<reference evidence="8" key="2">
    <citation type="journal article" date="2018" name="Biosci. Biotechnol. Biochem.">
        <title>Polysaccharide hydrolase of the hadal zone amphipods Hirondellea gigas.</title>
        <authorList>
            <person name="Kobayashi H."/>
            <person name="Nagahama T."/>
            <person name="Arai W."/>
            <person name="Sasagawa Y."/>
            <person name="Umeda M."/>
            <person name="Hayashi T."/>
            <person name="Nikaido I."/>
            <person name="Watanabe H."/>
            <person name="Oguri K."/>
            <person name="Kitazato H."/>
            <person name="Fujioka K."/>
            <person name="Kido Y."/>
            <person name="Takami H."/>
        </authorList>
    </citation>
    <scope>NUCLEOTIDE SEQUENCE</scope>
    <source>
        <tissue evidence="8">Whole body</tissue>
    </source>
</reference>
<dbReference type="Pfam" id="PF06544">
    <property type="entry name" value="Prp3_C"/>
    <property type="match status" value="1"/>
</dbReference>
<evidence type="ECO:0000256" key="3">
    <source>
        <dbReference type="ARBA" id="ARBA00023187"/>
    </source>
</evidence>
<feature type="domain" description="Small nuclear ribonucleoprotein Prp3 C-terminal" evidence="6">
    <location>
        <begin position="544"/>
        <end position="666"/>
    </location>
</feature>
<evidence type="ECO:0000256" key="5">
    <source>
        <dbReference type="SAM" id="MobiDB-lite"/>
    </source>
</evidence>
<dbReference type="InterPro" id="IPR010541">
    <property type="entry name" value="Prp3_C"/>
</dbReference>
<dbReference type="EMBL" id="IACF01002776">
    <property type="protein sequence ID" value="LAB68418.1"/>
    <property type="molecule type" value="mRNA"/>
</dbReference>
<dbReference type="EMBL" id="IACT01003049">
    <property type="protein sequence ID" value="LAC22301.1"/>
    <property type="molecule type" value="mRNA"/>
</dbReference>
<organism evidence="8">
    <name type="scientific">Hirondellea gigas</name>
    <dbReference type="NCBI Taxonomy" id="1518452"/>
    <lineage>
        <taxon>Eukaryota</taxon>
        <taxon>Metazoa</taxon>
        <taxon>Ecdysozoa</taxon>
        <taxon>Arthropoda</taxon>
        <taxon>Crustacea</taxon>
        <taxon>Multicrustacea</taxon>
        <taxon>Malacostraca</taxon>
        <taxon>Eumalacostraca</taxon>
        <taxon>Peracarida</taxon>
        <taxon>Amphipoda</taxon>
        <taxon>Amphilochidea</taxon>
        <taxon>Lysianassida</taxon>
        <taxon>Lysianassidira</taxon>
        <taxon>Lysianassoidea</taxon>
        <taxon>Lysianassidae</taxon>
        <taxon>Hirondellea</taxon>
    </lineage>
</organism>
<comment type="subcellular location">
    <subcellularLocation>
        <location evidence="1">Nucleus</location>
    </subcellularLocation>
</comment>
<dbReference type="CDD" id="cd24162">
    <property type="entry name" value="Prp3_C"/>
    <property type="match status" value="1"/>
</dbReference>
<dbReference type="InterPro" id="IPR013881">
    <property type="entry name" value="Pre-mRNA_splic_Prp3_dom"/>
</dbReference>
<evidence type="ECO:0000313" key="9">
    <source>
        <dbReference type="EMBL" id="LAC22301.1"/>
    </source>
</evidence>
<dbReference type="Pfam" id="PF08572">
    <property type="entry name" value="PRP3"/>
    <property type="match status" value="1"/>
</dbReference>
<accession>A0A2P2I311</accession>
<dbReference type="PANTHER" id="PTHR14212">
    <property type="entry name" value="U4/U6-ASSOCIATED RNA SPLICING FACTOR-RELATED"/>
    <property type="match status" value="1"/>
</dbReference>
<evidence type="ECO:0000313" key="8">
    <source>
        <dbReference type="EMBL" id="LAB68418.1"/>
    </source>
</evidence>
<dbReference type="InterPro" id="IPR027104">
    <property type="entry name" value="Prp3"/>
</dbReference>
<evidence type="ECO:0000256" key="2">
    <source>
        <dbReference type="ARBA" id="ARBA00022664"/>
    </source>
</evidence>
<dbReference type="GO" id="GO:0000398">
    <property type="term" value="P:mRNA splicing, via spliceosome"/>
    <property type="evidence" value="ECO:0007669"/>
    <property type="project" value="InterPro"/>
</dbReference>
<feature type="region of interest" description="Disordered" evidence="5">
    <location>
        <begin position="510"/>
        <end position="535"/>
    </location>
</feature>
<keyword evidence="2" id="KW-0507">mRNA processing</keyword>
<protein>
    <submittedName>
        <fullName evidence="8 9">U4/U6 small nuclear ribonucleoprotein Prp3-like</fullName>
    </submittedName>
</protein>
<proteinExistence type="evidence at transcript level"/>
<name>A0A2P2I311_9CRUS</name>
<feature type="compositionally biased region" description="Pro residues" evidence="5">
    <location>
        <begin position="240"/>
        <end position="250"/>
    </location>
</feature>
<evidence type="ECO:0000259" key="6">
    <source>
        <dbReference type="Pfam" id="PF06544"/>
    </source>
</evidence>
<evidence type="ECO:0000256" key="1">
    <source>
        <dbReference type="ARBA" id="ARBA00004123"/>
    </source>
</evidence>
<feature type="domain" description="Pre-mRNA-splicing factor 3" evidence="7">
    <location>
        <begin position="304"/>
        <end position="521"/>
    </location>
</feature>
<keyword evidence="8" id="KW-0687">Ribonucleoprotein</keyword>